<dbReference type="EMBL" id="QRVL01000004">
    <property type="protein sequence ID" value="RGS41005.1"/>
    <property type="molecule type" value="Genomic_DNA"/>
</dbReference>
<feature type="coiled-coil region" evidence="2">
    <location>
        <begin position="174"/>
        <end position="260"/>
    </location>
</feature>
<dbReference type="InterPro" id="IPR011055">
    <property type="entry name" value="Dup_hybrid_motif"/>
</dbReference>
<evidence type="ECO:0000259" key="4">
    <source>
        <dbReference type="Pfam" id="PF01551"/>
    </source>
</evidence>
<dbReference type="GO" id="GO:0004222">
    <property type="term" value="F:metalloendopeptidase activity"/>
    <property type="evidence" value="ECO:0007669"/>
    <property type="project" value="TreeGrafter"/>
</dbReference>
<dbReference type="Pfam" id="PF24568">
    <property type="entry name" value="CC_PcsB"/>
    <property type="match status" value="1"/>
</dbReference>
<keyword evidence="2" id="KW-0175">Coiled coil</keyword>
<name>A0A395V7F9_9FIRM</name>
<dbReference type="Gene3D" id="6.10.250.3150">
    <property type="match status" value="1"/>
</dbReference>
<evidence type="ECO:0000256" key="2">
    <source>
        <dbReference type="SAM" id="Coils"/>
    </source>
</evidence>
<proteinExistence type="predicted"/>
<dbReference type="AlphaFoldDB" id="A0A395V7F9"/>
<sequence length="403" mass="43206">MKFTMIRRITALGLILVLAAGIPIQASSASTEKVTEDAASTKSLQEAQDEKAQLEKALKEAQGTIEDLKDSKGDIESKVTELNQQLIDISARITDLENQLTAKSEDIQETKDELAGAKEREAQQYADMKVRIQFMYENGQTSYLEALLSSRNISEFLNSADYIAQIQSYDRQKLTEYQDTVESIVNLEAQLEQEYTDLEALKSTVESNKATVAAMMRQKESELADISGDIEDAQSDADYYAAEIQAQEELIAAIKRAEAEKAAAGVEEHPYTGGAFRWPCPSSTRVTSDYGTRVSPMSGASSNHKGIDIGASAGADIIAAADGTVTAASYSSAAGNYVMIDHGGGLYTVYMHASSLLVSPGQTVSAGDVIAKVGSTGISTGSHLHFGVSLNGSYVSPWSYLGG</sequence>
<dbReference type="Proteomes" id="UP000266172">
    <property type="component" value="Unassembled WGS sequence"/>
</dbReference>
<accession>A0A395V7F9</accession>
<dbReference type="InterPro" id="IPR057309">
    <property type="entry name" value="PcsB_CC"/>
</dbReference>
<comment type="caution">
    <text evidence="6">The sequence shown here is derived from an EMBL/GenBank/DDBJ whole genome shotgun (WGS) entry which is preliminary data.</text>
</comment>
<gene>
    <name evidence="6" type="ORF">DWX93_07305</name>
</gene>
<protein>
    <submittedName>
        <fullName evidence="6">Metalloendopeptidase</fullName>
    </submittedName>
</protein>
<feature type="domain" description="Peptidoglycan hydrolase PcsB coiled-coil" evidence="5">
    <location>
        <begin position="118"/>
        <end position="182"/>
    </location>
</feature>
<dbReference type="InterPro" id="IPR016047">
    <property type="entry name" value="M23ase_b-sheet_dom"/>
</dbReference>
<organism evidence="6 7">
    <name type="scientific">Roseburia hominis</name>
    <dbReference type="NCBI Taxonomy" id="301301"/>
    <lineage>
        <taxon>Bacteria</taxon>
        <taxon>Bacillati</taxon>
        <taxon>Bacillota</taxon>
        <taxon>Clostridia</taxon>
        <taxon>Lachnospirales</taxon>
        <taxon>Lachnospiraceae</taxon>
        <taxon>Roseburia</taxon>
    </lineage>
</organism>
<evidence type="ECO:0000259" key="5">
    <source>
        <dbReference type="Pfam" id="PF24568"/>
    </source>
</evidence>
<dbReference type="Pfam" id="PF01551">
    <property type="entry name" value="Peptidase_M23"/>
    <property type="match status" value="1"/>
</dbReference>
<feature type="coiled-coil region" evidence="2">
    <location>
        <begin position="44"/>
        <end position="120"/>
    </location>
</feature>
<evidence type="ECO:0000256" key="3">
    <source>
        <dbReference type="SAM" id="SignalP"/>
    </source>
</evidence>
<evidence type="ECO:0000256" key="1">
    <source>
        <dbReference type="ARBA" id="ARBA00022729"/>
    </source>
</evidence>
<dbReference type="Gene3D" id="2.70.70.10">
    <property type="entry name" value="Glucose Permease (Domain IIA)"/>
    <property type="match status" value="1"/>
</dbReference>
<dbReference type="SUPFAM" id="SSF51261">
    <property type="entry name" value="Duplicated hybrid motif"/>
    <property type="match status" value="1"/>
</dbReference>
<feature type="domain" description="M23ase beta-sheet core" evidence="4">
    <location>
        <begin position="303"/>
        <end position="397"/>
    </location>
</feature>
<keyword evidence="1 3" id="KW-0732">Signal</keyword>
<evidence type="ECO:0000313" key="6">
    <source>
        <dbReference type="EMBL" id="RGS41005.1"/>
    </source>
</evidence>
<feature type="signal peptide" evidence="3">
    <location>
        <begin position="1"/>
        <end position="28"/>
    </location>
</feature>
<dbReference type="InterPro" id="IPR050570">
    <property type="entry name" value="Cell_wall_metabolism_enzyme"/>
</dbReference>
<feature type="chain" id="PRO_5038402606" evidence="3">
    <location>
        <begin position="29"/>
        <end position="403"/>
    </location>
</feature>
<evidence type="ECO:0000313" key="7">
    <source>
        <dbReference type="Proteomes" id="UP000266172"/>
    </source>
</evidence>
<reference evidence="6 7" key="1">
    <citation type="submission" date="2018-08" db="EMBL/GenBank/DDBJ databases">
        <title>A genome reference for cultivated species of the human gut microbiota.</title>
        <authorList>
            <person name="Zou Y."/>
            <person name="Xue W."/>
            <person name="Luo G."/>
        </authorList>
    </citation>
    <scope>NUCLEOTIDE SEQUENCE [LARGE SCALE GENOMIC DNA]</scope>
    <source>
        <strain evidence="6 7">AF22-12AC</strain>
    </source>
</reference>
<dbReference type="PANTHER" id="PTHR21666:SF270">
    <property type="entry name" value="MUREIN HYDROLASE ACTIVATOR ENVC"/>
    <property type="match status" value="1"/>
</dbReference>
<dbReference type="CDD" id="cd12797">
    <property type="entry name" value="M23_peptidase"/>
    <property type="match status" value="1"/>
</dbReference>
<dbReference type="PANTHER" id="PTHR21666">
    <property type="entry name" value="PEPTIDASE-RELATED"/>
    <property type="match status" value="1"/>
</dbReference>